<proteinExistence type="inferred from homology"/>
<organism evidence="5 6">
    <name type="scientific">Aureliella helgolandensis</name>
    <dbReference type="NCBI Taxonomy" id="2527968"/>
    <lineage>
        <taxon>Bacteria</taxon>
        <taxon>Pseudomonadati</taxon>
        <taxon>Planctomycetota</taxon>
        <taxon>Planctomycetia</taxon>
        <taxon>Pirellulales</taxon>
        <taxon>Pirellulaceae</taxon>
        <taxon>Aureliella</taxon>
    </lineage>
</organism>
<dbReference type="Proteomes" id="UP000318017">
    <property type="component" value="Chromosome"/>
</dbReference>
<dbReference type="EMBL" id="CP036298">
    <property type="protein sequence ID" value="QDV22448.1"/>
    <property type="molecule type" value="Genomic_DNA"/>
</dbReference>
<keyword evidence="6" id="KW-1185">Reference proteome</keyword>
<reference evidence="5 6" key="1">
    <citation type="submission" date="2019-02" db="EMBL/GenBank/DDBJ databases">
        <title>Deep-cultivation of Planctomycetes and their phenomic and genomic characterization uncovers novel biology.</title>
        <authorList>
            <person name="Wiegand S."/>
            <person name="Jogler M."/>
            <person name="Boedeker C."/>
            <person name="Pinto D."/>
            <person name="Vollmers J."/>
            <person name="Rivas-Marin E."/>
            <person name="Kohn T."/>
            <person name="Peeters S.H."/>
            <person name="Heuer A."/>
            <person name="Rast P."/>
            <person name="Oberbeckmann S."/>
            <person name="Bunk B."/>
            <person name="Jeske O."/>
            <person name="Meyerdierks A."/>
            <person name="Storesund J.E."/>
            <person name="Kallscheuer N."/>
            <person name="Luecker S."/>
            <person name="Lage O.M."/>
            <person name="Pohl T."/>
            <person name="Merkel B.J."/>
            <person name="Hornburger P."/>
            <person name="Mueller R.-W."/>
            <person name="Bruemmer F."/>
            <person name="Labrenz M."/>
            <person name="Spormann A.M."/>
            <person name="Op den Camp H."/>
            <person name="Overmann J."/>
            <person name="Amann R."/>
            <person name="Jetten M.S.M."/>
            <person name="Mascher T."/>
            <person name="Medema M.H."/>
            <person name="Devos D.P."/>
            <person name="Kaster A.-K."/>
            <person name="Ovreas L."/>
            <person name="Rohde M."/>
            <person name="Galperin M.Y."/>
            <person name="Jogler C."/>
        </authorList>
    </citation>
    <scope>NUCLEOTIDE SEQUENCE [LARGE SCALE GENOMIC DNA]</scope>
    <source>
        <strain evidence="5 6">Q31a</strain>
    </source>
</reference>
<dbReference type="InterPro" id="IPR001547">
    <property type="entry name" value="Glyco_hydro_5"/>
</dbReference>
<gene>
    <name evidence="5" type="ORF">Q31a_07330</name>
</gene>
<keyword evidence="2 3" id="KW-0326">Glycosidase</keyword>
<keyword evidence="1 3" id="KW-0378">Hydrolase</keyword>
<dbReference type="KEGG" id="ahel:Q31a_07330"/>
<sequence length="372" mass="41600">MRTSALWASRWFVLAWSLAVLIPCPASELEWIVISEDGLGFEGLESGTSFSPWGFNYDHDRDGRLLEDYWQQDWPLVESAFREMKALGANTVRIHLQFGKFMEGPNTARTQALEQLERVVMLAEETELYIDLTGLGCYHKQDVPAWYDPLSEPQRWKAQAVFWEAVAKACASSSAIFCYDLMNEPVVAGGDKPREDWLGPAFGGKHFVQYVAIDRQARERSAVAKEWIDLLVAAIRKHDARHLITVGLVPWSLDRPGMTSGFAPAAVTQSLDFIAVHLYPEAGKLEEALETLQGFADVGKPVVIEELFPLKCSAAELGEFIDRSRGPATGWIGFYWGTSLEELRSAKTLPAAMTLAWLELFQAKRAAILGEE</sequence>
<dbReference type="Gene3D" id="3.20.20.80">
    <property type="entry name" value="Glycosidases"/>
    <property type="match status" value="1"/>
</dbReference>
<dbReference type="OrthoDB" id="240436at2"/>
<protein>
    <submittedName>
        <fullName evidence="5">Cellulase (Glycosyl hydrolase family 5)</fullName>
    </submittedName>
</protein>
<evidence type="ECO:0000259" key="4">
    <source>
        <dbReference type="Pfam" id="PF00150"/>
    </source>
</evidence>
<dbReference type="AlphaFoldDB" id="A0A518G1H2"/>
<evidence type="ECO:0000256" key="3">
    <source>
        <dbReference type="RuleBase" id="RU361153"/>
    </source>
</evidence>
<dbReference type="SUPFAM" id="SSF51445">
    <property type="entry name" value="(Trans)glycosidases"/>
    <property type="match status" value="1"/>
</dbReference>
<evidence type="ECO:0000313" key="5">
    <source>
        <dbReference type="EMBL" id="QDV22448.1"/>
    </source>
</evidence>
<dbReference type="GO" id="GO:0004553">
    <property type="term" value="F:hydrolase activity, hydrolyzing O-glycosyl compounds"/>
    <property type="evidence" value="ECO:0007669"/>
    <property type="project" value="InterPro"/>
</dbReference>
<evidence type="ECO:0000256" key="1">
    <source>
        <dbReference type="ARBA" id="ARBA00022801"/>
    </source>
</evidence>
<feature type="domain" description="Glycoside hydrolase family 5" evidence="4">
    <location>
        <begin position="70"/>
        <end position="306"/>
    </location>
</feature>
<evidence type="ECO:0000313" key="6">
    <source>
        <dbReference type="Proteomes" id="UP000318017"/>
    </source>
</evidence>
<accession>A0A518G1H2</accession>
<name>A0A518G1H2_9BACT</name>
<comment type="similarity">
    <text evidence="3">Belongs to the glycosyl hydrolase 5 (cellulase A) family.</text>
</comment>
<dbReference type="InterPro" id="IPR017853">
    <property type="entry name" value="GH"/>
</dbReference>
<dbReference type="Pfam" id="PF00150">
    <property type="entry name" value="Cellulase"/>
    <property type="match status" value="1"/>
</dbReference>
<dbReference type="RefSeq" id="WP_145074007.1">
    <property type="nucleotide sequence ID" value="NZ_CP036298.1"/>
</dbReference>
<evidence type="ECO:0000256" key="2">
    <source>
        <dbReference type="ARBA" id="ARBA00023295"/>
    </source>
</evidence>
<dbReference type="GO" id="GO:0000272">
    <property type="term" value="P:polysaccharide catabolic process"/>
    <property type="evidence" value="ECO:0007669"/>
    <property type="project" value="InterPro"/>
</dbReference>